<evidence type="ECO:0000256" key="3">
    <source>
        <dbReference type="ARBA" id="ARBA00022989"/>
    </source>
</evidence>
<dbReference type="Gene3D" id="1.20.1740.10">
    <property type="entry name" value="Amino acid/polyamine transporter I"/>
    <property type="match status" value="1"/>
</dbReference>
<dbReference type="eggNOG" id="arCOG03651">
    <property type="taxonomic scope" value="Archaea"/>
</dbReference>
<feature type="transmembrane region" description="Helical" evidence="5">
    <location>
        <begin position="348"/>
        <end position="368"/>
    </location>
</feature>
<dbReference type="STRING" id="273075.gene:9572382"/>
<feature type="transmembrane region" description="Helical" evidence="5">
    <location>
        <begin position="221"/>
        <end position="246"/>
    </location>
</feature>
<dbReference type="InParanoid" id="Q9HJ13"/>
<dbReference type="TCDB" id="2.A.3.15.2">
    <property type="family name" value="the amino acid-polyamine-organocation (apc) family"/>
</dbReference>
<dbReference type="Pfam" id="PF00324">
    <property type="entry name" value="AA_permease"/>
    <property type="match status" value="1"/>
</dbReference>
<reference evidence="7 8" key="1">
    <citation type="journal article" date="2000" name="Nature">
        <title>The genome sequence of the thermoacidophilic scavenger Thermoplasma acidophilum.</title>
        <authorList>
            <person name="Ruepp A."/>
            <person name="Graml W."/>
            <person name="Santos-Martinez M.L."/>
            <person name="Koretke K.K."/>
            <person name="Volker C."/>
            <person name="Mewes H.W."/>
            <person name="Frishman D."/>
            <person name="Stocker S."/>
            <person name="Lupas A.N."/>
            <person name="Baumeister W."/>
        </authorList>
    </citation>
    <scope>NUCLEOTIDE SEQUENCE [LARGE SCALE GENOMIC DNA]</scope>
    <source>
        <strain evidence="8">ATCC 25905 / DSM 1728 / JCM 9062 / NBRC 15155 / AMRC-C165</strain>
    </source>
</reference>
<name>Q9HJ13_THEAC</name>
<keyword evidence="2 5" id="KW-0812">Transmembrane</keyword>
<dbReference type="EMBL" id="AL445066">
    <property type="protein sequence ID" value="CAC12286.1"/>
    <property type="molecule type" value="Genomic_DNA"/>
</dbReference>
<accession>Q9HJ13</accession>
<feature type="domain" description="Amino acid permease/ SLC12A" evidence="6">
    <location>
        <begin position="2"/>
        <end position="454"/>
    </location>
</feature>
<feature type="transmembrane region" description="Helical" evidence="5">
    <location>
        <begin position="112"/>
        <end position="136"/>
    </location>
</feature>
<evidence type="ECO:0000313" key="7">
    <source>
        <dbReference type="EMBL" id="CAC12286.1"/>
    </source>
</evidence>
<evidence type="ECO:0000256" key="4">
    <source>
        <dbReference type="ARBA" id="ARBA00023136"/>
    </source>
</evidence>
<dbReference type="HOGENOM" id="CLU_007946_20_3_2"/>
<dbReference type="InterPro" id="IPR050367">
    <property type="entry name" value="APC_superfamily"/>
</dbReference>
<feature type="transmembrane region" description="Helical" evidence="5">
    <location>
        <begin position="323"/>
        <end position="342"/>
    </location>
</feature>
<dbReference type="FunCoup" id="Q9HJ13">
    <property type="interactions" value="2"/>
</dbReference>
<dbReference type="Proteomes" id="UP000001024">
    <property type="component" value="Chromosome"/>
</dbReference>
<dbReference type="PANTHER" id="PTHR42770:SF11">
    <property type="entry name" value="INNER MEMBRANE TRANSPORT PROTEIN YBAT"/>
    <property type="match status" value="1"/>
</dbReference>
<dbReference type="EnsemblBacteria" id="CAC12286">
    <property type="protein sequence ID" value="CAC12286"/>
    <property type="gene ID" value="CAC12286"/>
</dbReference>
<evidence type="ECO:0000256" key="1">
    <source>
        <dbReference type="ARBA" id="ARBA00004141"/>
    </source>
</evidence>
<dbReference type="GO" id="GO:0055085">
    <property type="term" value="P:transmembrane transport"/>
    <property type="evidence" value="ECO:0007669"/>
    <property type="project" value="InterPro"/>
</dbReference>
<dbReference type="PIRSF" id="PIRSF006060">
    <property type="entry name" value="AA_transporter"/>
    <property type="match status" value="1"/>
</dbReference>
<keyword evidence="3 5" id="KW-1133">Transmembrane helix</keyword>
<dbReference type="PANTHER" id="PTHR42770">
    <property type="entry name" value="AMINO ACID TRANSPORTER-RELATED"/>
    <property type="match status" value="1"/>
</dbReference>
<comment type="subcellular location">
    <subcellularLocation>
        <location evidence="1">Membrane</location>
        <topology evidence="1">Multi-pass membrane protein</topology>
    </subcellularLocation>
</comment>
<feature type="transmembrane region" description="Helical" evidence="5">
    <location>
        <begin position="84"/>
        <end position="106"/>
    </location>
</feature>
<organism evidence="7 8">
    <name type="scientific">Thermoplasma acidophilum (strain ATCC 25905 / DSM 1728 / JCM 9062 / NBRC 15155 / AMRC-C165)</name>
    <dbReference type="NCBI Taxonomy" id="273075"/>
    <lineage>
        <taxon>Archaea</taxon>
        <taxon>Methanobacteriati</taxon>
        <taxon>Thermoplasmatota</taxon>
        <taxon>Thermoplasmata</taxon>
        <taxon>Thermoplasmatales</taxon>
        <taxon>Thermoplasmataceae</taxon>
        <taxon>Thermoplasma</taxon>
    </lineage>
</organism>
<evidence type="ECO:0000259" key="6">
    <source>
        <dbReference type="Pfam" id="PF00324"/>
    </source>
</evidence>
<dbReference type="AlphaFoldDB" id="Q9HJ13"/>
<evidence type="ECO:0000256" key="2">
    <source>
        <dbReference type="ARBA" id="ARBA00022692"/>
    </source>
</evidence>
<dbReference type="PaxDb" id="273075-Ta1161m"/>
<feature type="transmembrane region" description="Helical" evidence="5">
    <location>
        <begin position="266"/>
        <end position="284"/>
    </location>
</feature>
<keyword evidence="4 5" id="KW-0472">Membrane</keyword>
<feature type="transmembrane region" description="Helical" evidence="5">
    <location>
        <begin position="148"/>
        <end position="168"/>
    </location>
</feature>
<evidence type="ECO:0000256" key="5">
    <source>
        <dbReference type="SAM" id="Phobius"/>
    </source>
</evidence>
<feature type="transmembrane region" description="Helical" evidence="5">
    <location>
        <begin position="423"/>
        <end position="446"/>
    </location>
</feature>
<dbReference type="GO" id="GO:0016020">
    <property type="term" value="C:membrane"/>
    <property type="evidence" value="ECO:0007669"/>
    <property type="project" value="UniProtKB-SubCell"/>
</dbReference>
<sequence>MHGIFQSMGQVAPAADIAILLVATFSIAGSRTILSVIFGWLVYAIFMVTPYQFSKYKSNAGSYYAFAAGSTESGKLGPVTALSFMYYDITGAAFGILGLSSFIFLISPRITAIPYIWILFAGAFTAYITIVTYIGIKPSLGYNAVAGLAEVLFLVIGAVIIILGVGPHNSIVPFTLPSNLGVGFSAIMFGAVFSILDFTGTGIVTTVSEEIKDPKRNIGRSILYAMILTAIAIIPATYALTVGWGVSNIGSFASAPDAGIIVFGKYLGPIGVILLIIFTVNSYLTNGVSKATAVGRWWYSAASDNVIFPKSIARIHPKYRSPYMAIIVWSLTSFVLDVLMGLYFGPKIAAFILEAGTGISIIIVHIMANTSLTYYTRRIEKFQFLKHALAPAVATVIGLIVIYFTVSNIWTKWITDPDPVNDAYFASFIITILWVVVGGFIVTLYYSRKKPEVLKSAGEFDVENLKV</sequence>
<dbReference type="KEGG" id="tac:Ta1161"/>
<evidence type="ECO:0000313" key="8">
    <source>
        <dbReference type="Proteomes" id="UP000001024"/>
    </source>
</evidence>
<protein>
    <submittedName>
        <fullName evidence="7">Cationic amino acid transporter related protein</fullName>
    </submittedName>
</protein>
<proteinExistence type="predicted"/>
<feature type="transmembrane region" description="Helical" evidence="5">
    <location>
        <begin position="17"/>
        <end position="46"/>
    </location>
</feature>
<dbReference type="InterPro" id="IPR004841">
    <property type="entry name" value="AA-permease/SLC12A_dom"/>
</dbReference>
<gene>
    <name evidence="7" type="ordered locus">Ta1161</name>
</gene>
<feature type="transmembrane region" description="Helical" evidence="5">
    <location>
        <begin position="389"/>
        <end position="411"/>
    </location>
</feature>
<keyword evidence="8" id="KW-1185">Reference proteome</keyword>